<proteinExistence type="inferred from homology"/>
<comment type="function">
    <text evidence="6 9">Catalyzes cyclization of the linear tetrapyrrole, hydroxymethylbilane, to the macrocyclic uroporphyrinogen III.</text>
</comment>
<evidence type="ECO:0000256" key="7">
    <source>
        <dbReference type="ARBA" id="ARBA00040167"/>
    </source>
</evidence>
<dbReference type="InterPro" id="IPR036108">
    <property type="entry name" value="4pyrrol_syn_uPrphyn_synt_sf"/>
</dbReference>
<evidence type="ECO:0000256" key="2">
    <source>
        <dbReference type="ARBA" id="ARBA00008133"/>
    </source>
</evidence>
<evidence type="ECO:0000256" key="9">
    <source>
        <dbReference type="RuleBase" id="RU366031"/>
    </source>
</evidence>
<evidence type="ECO:0000256" key="4">
    <source>
        <dbReference type="ARBA" id="ARBA00023239"/>
    </source>
</evidence>
<sequence>MKILVTRPQPQADKTAQKLIAMGHEVIVEPMLSFQPLTVRGDVAGDAKAIAVTSANAIEALVFNGLVAQLQHLPLYSVGEATAKAAEASGFQEIICADGDVDSLGGLIADSKQAGPVFYPAAIDRSGDLAGQLEQQGIACRMVEVYQMAAATGFSEKTRGLIEAKALDCALFYSPRTIQVFLSLSNLEKTIVFLNSMKALCVSKRVAEQAGAFGEVFTAKTPREDSLFELLSGSIS</sequence>
<organism evidence="11 12">
    <name type="scientific">Pseudovibrio ascidiaceicola</name>
    <dbReference type="NCBI Taxonomy" id="285279"/>
    <lineage>
        <taxon>Bacteria</taxon>
        <taxon>Pseudomonadati</taxon>
        <taxon>Pseudomonadota</taxon>
        <taxon>Alphaproteobacteria</taxon>
        <taxon>Hyphomicrobiales</taxon>
        <taxon>Stappiaceae</taxon>
        <taxon>Pseudovibrio</taxon>
    </lineage>
</organism>
<comment type="catalytic activity">
    <reaction evidence="8 9">
        <text>hydroxymethylbilane = uroporphyrinogen III + H2O</text>
        <dbReference type="Rhea" id="RHEA:18965"/>
        <dbReference type="ChEBI" id="CHEBI:15377"/>
        <dbReference type="ChEBI" id="CHEBI:57308"/>
        <dbReference type="ChEBI" id="CHEBI:57845"/>
        <dbReference type="EC" id="4.2.1.75"/>
    </reaction>
</comment>
<dbReference type="EC" id="4.2.1.75" evidence="3 9"/>
<evidence type="ECO:0000256" key="3">
    <source>
        <dbReference type="ARBA" id="ARBA00013109"/>
    </source>
</evidence>
<evidence type="ECO:0000256" key="8">
    <source>
        <dbReference type="ARBA" id="ARBA00048617"/>
    </source>
</evidence>
<gene>
    <name evidence="11" type="ORF">SAMN04488518_10678</name>
</gene>
<accession>A0A1I4ABU1</accession>
<feature type="domain" description="Tetrapyrrole biosynthesis uroporphyrinogen III synthase" evidence="10">
    <location>
        <begin position="13"/>
        <end position="229"/>
    </location>
</feature>
<dbReference type="SUPFAM" id="SSF69618">
    <property type="entry name" value="HemD-like"/>
    <property type="match status" value="1"/>
</dbReference>
<evidence type="ECO:0000256" key="6">
    <source>
        <dbReference type="ARBA" id="ARBA00037589"/>
    </source>
</evidence>
<comment type="caution">
    <text evidence="11">The sequence shown here is derived from an EMBL/GenBank/DDBJ whole genome shotgun (WGS) entry which is preliminary data.</text>
</comment>
<comment type="pathway">
    <text evidence="1 9">Porphyrin-containing compound metabolism; protoporphyrin-IX biosynthesis; coproporphyrinogen-III from 5-aminolevulinate: step 3/4.</text>
</comment>
<evidence type="ECO:0000256" key="5">
    <source>
        <dbReference type="ARBA" id="ARBA00023244"/>
    </source>
</evidence>
<dbReference type="RefSeq" id="WP_093519871.1">
    <property type="nucleotide sequence ID" value="NZ_FOSK01000006.1"/>
</dbReference>
<evidence type="ECO:0000256" key="1">
    <source>
        <dbReference type="ARBA" id="ARBA00004772"/>
    </source>
</evidence>
<evidence type="ECO:0000313" key="12">
    <source>
        <dbReference type="Proteomes" id="UP000199598"/>
    </source>
</evidence>
<dbReference type="EMBL" id="FOSK01000006">
    <property type="protein sequence ID" value="SFK53266.1"/>
    <property type="molecule type" value="Genomic_DNA"/>
</dbReference>
<dbReference type="Pfam" id="PF02602">
    <property type="entry name" value="HEM4"/>
    <property type="match status" value="1"/>
</dbReference>
<keyword evidence="5 9" id="KW-0627">Porphyrin biosynthesis</keyword>
<dbReference type="PANTHER" id="PTHR38042:SF1">
    <property type="entry name" value="UROPORPHYRINOGEN-III SYNTHASE, CHLOROPLASTIC"/>
    <property type="match status" value="1"/>
</dbReference>
<name>A0A1I4ABU1_9HYPH</name>
<keyword evidence="12" id="KW-1185">Reference proteome</keyword>
<dbReference type="InterPro" id="IPR003754">
    <property type="entry name" value="4pyrrol_synth_uPrphyn_synth"/>
</dbReference>
<dbReference type="InterPro" id="IPR039793">
    <property type="entry name" value="UROS/Hem4"/>
</dbReference>
<dbReference type="CDD" id="cd06578">
    <property type="entry name" value="HemD"/>
    <property type="match status" value="1"/>
</dbReference>
<protein>
    <recommendedName>
        <fullName evidence="7 9">Uroporphyrinogen-III synthase</fullName>
        <ecNumber evidence="3 9">4.2.1.75</ecNumber>
    </recommendedName>
</protein>
<dbReference type="Gene3D" id="3.40.50.10090">
    <property type="match status" value="2"/>
</dbReference>
<dbReference type="Proteomes" id="UP000199598">
    <property type="component" value="Unassembled WGS sequence"/>
</dbReference>
<reference evidence="11 12" key="1">
    <citation type="submission" date="2016-10" db="EMBL/GenBank/DDBJ databases">
        <authorList>
            <person name="Varghese N."/>
            <person name="Submissions S."/>
        </authorList>
    </citation>
    <scope>NUCLEOTIDE SEQUENCE [LARGE SCALE GENOMIC DNA]</scope>
    <source>
        <strain evidence="11 12">DSM 16392</strain>
    </source>
</reference>
<comment type="similarity">
    <text evidence="2 9">Belongs to the uroporphyrinogen-III synthase family.</text>
</comment>
<evidence type="ECO:0000313" key="11">
    <source>
        <dbReference type="EMBL" id="SFK53266.1"/>
    </source>
</evidence>
<dbReference type="PANTHER" id="PTHR38042">
    <property type="entry name" value="UROPORPHYRINOGEN-III SYNTHASE, CHLOROPLASTIC"/>
    <property type="match status" value="1"/>
</dbReference>
<evidence type="ECO:0000259" key="10">
    <source>
        <dbReference type="Pfam" id="PF02602"/>
    </source>
</evidence>
<keyword evidence="4 9" id="KW-0456">Lyase</keyword>